<dbReference type="PANTHER" id="PTHR43400">
    <property type="entry name" value="FUMARATE REDUCTASE"/>
    <property type="match status" value="1"/>
</dbReference>
<name>A0AAD1HHF2_9MYCO</name>
<dbReference type="InterPro" id="IPR036188">
    <property type="entry name" value="FAD/NAD-bd_sf"/>
</dbReference>
<evidence type="ECO:0000313" key="6">
    <source>
        <dbReference type="EMBL" id="BBX04734.1"/>
    </source>
</evidence>
<dbReference type="Gene3D" id="3.50.50.60">
    <property type="entry name" value="FAD/NAD(P)-binding domain"/>
    <property type="match status" value="1"/>
</dbReference>
<evidence type="ECO:0000256" key="4">
    <source>
        <dbReference type="ARBA" id="ARBA00023002"/>
    </source>
</evidence>
<dbReference type="AlphaFoldDB" id="A0AAD1HHF2"/>
<dbReference type="RefSeq" id="WP_083150474.1">
    <property type="nucleotide sequence ID" value="NZ_AP022560.1"/>
</dbReference>
<comment type="cofactor">
    <cofactor evidence="1">
        <name>FAD</name>
        <dbReference type="ChEBI" id="CHEBI:57692"/>
    </cofactor>
</comment>
<organism evidence="6 7">
    <name type="scientific">Mycolicibacterium moriokaense</name>
    <dbReference type="NCBI Taxonomy" id="39691"/>
    <lineage>
        <taxon>Bacteria</taxon>
        <taxon>Bacillati</taxon>
        <taxon>Actinomycetota</taxon>
        <taxon>Actinomycetes</taxon>
        <taxon>Mycobacteriales</taxon>
        <taxon>Mycobacteriaceae</taxon>
        <taxon>Mycolicibacterium</taxon>
    </lineage>
</organism>
<dbReference type="SUPFAM" id="SSF51905">
    <property type="entry name" value="FAD/NAD(P)-binding domain"/>
    <property type="match status" value="1"/>
</dbReference>
<dbReference type="KEGG" id="mmor:MMOR_56700"/>
<evidence type="ECO:0000256" key="1">
    <source>
        <dbReference type="ARBA" id="ARBA00001974"/>
    </source>
</evidence>
<evidence type="ECO:0000259" key="5">
    <source>
        <dbReference type="Pfam" id="PF00890"/>
    </source>
</evidence>
<dbReference type="Pfam" id="PF00890">
    <property type="entry name" value="FAD_binding_2"/>
    <property type="match status" value="1"/>
</dbReference>
<dbReference type="InterPro" id="IPR027477">
    <property type="entry name" value="Succ_DH/fumarate_Rdtase_cat_sf"/>
</dbReference>
<feature type="domain" description="FAD-dependent oxidoreductase 2 FAD-binding" evidence="5">
    <location>
        <begin position="9"/>
        <end position="450"/>
    </location>
</feature>
<dbReference type="PRINTS" id="PR00411">
    <property type="entry name" value="PNDRDTASEI"/>
</dbReference>
<dbReference type="InterPro" id="IPR050315">
    <property type="entry name" value="FAD-oxidoreductase_2"/>
</dbReference>
<evidence type="ECO:0000256" key="2">
    <source>
        <dbReference type="ARBA" id="ARBA00022630"/>
    </source>
</evidence>
<proteinExistence type="predicted"/>
<keyword evidence="3" id="KW-0274">FAD</keyword>
<dbReference type="Proteomes" id="UP000466681">
    <property type="component" value="Chromosome"/>
</dbReference>
<evidence type="ECO:0000313" key="7">
    <source>
        <dbReference type="Proteomes" id="UP000466681"/>
    </source>
</evidence>
<dbReference type="EMBL" id="AP022560">
    <property type="protein sequence ID" value="BBX04734.1"/>
    <property type="molecule type" value="Genomic_DNA"/>
</dbReference>
<reference evidence="6 7" key="1">
    <citation type="journal article" date="2019" name="Emerg. Microbes Infect.">
        <title>Comprehensive subspecies identification of 175 nontuberculous mycobacteria species based on 7547 genomic profiles.</title>
        <authorList>
            <person name="Matsumoto Y."/>
            <person name="Kinjo T."/>
            <person name="Motooka D."/>
            <person name="Nabeya D."/>
            <person name="Jung N."/>
            <person name="Uechi K."/>
            <person name="Horii T."/>
            <person name="Iida T."/>
            <person name="Fujita J."/>
            <person name="Nakamura S."/>
        </authorList>
    </citation>
    <scope>NUCLEOTIDE SEQUENCE [LARGE SCALE GENOMIC DNA]</scope>
    <source>
        <strain evidence="6 7">JCM 6375</strain>
    </source>
</reference>
<gene>
    <name evidence="6" type="ORF">MMOR_56700</name>
</gene>
<dbReference type="InterPro" id="IPR003953">
    <property type="entry name" value="FAD-dep_OxRdtase_2_FAD-bd"/>
</dbReference>
<dbReference type="PRINTS" id="PR00368">
    <property type="entry name" value="FADPNR"/>
</dbReference>
<dbReference type="PANTHER" id="PTHR43400:SF10">
    <property type="entry name" value="3-OXOSTEROID 1-DEHYDROGENASE"/>
    <property type="match status" value="1"/>
</dbReference>
<protein>
    <recommendedName>
        <fullName evidence="5">FAD-dependent oxidoreductase 2 FAD-binding domain-containing protein</fullName>
    </recommendedName>
</protein>
<dbReference type="GO" id="GO:0008202">
    <property type="term" value="P:steroid metabolic process"/>
    <property type="evidence" value="ECO:0007669"/>
    <property type="project" value="UniProtKB-ARBA"/>
</dbReference>
<dbReference type="GO" id="GO:0033765">
    <property type="term" value="F:steroid dehydrogenase activity, acting on the CH-CH group of donors"/>
    <property type="evidence" value="ECO:0007669"/>
    <property type="project" value="UniProtKB-ARBA"/>
</dbReference>
<accession>A0AAD1HHF2</accession>
<dbReference type="Gene3D" id="3.90.700.10">
    <property type="entry name" value="Succinate dehydrogenase/fumarate reductase flavoprotein, catalytic domain"/>
    <property type="match status" value="1"/>
</dbReference>
<dbReference type="SUPFAM" id="SSF56425">
    <property type="entry name" value="Succinate dehydrogenase/fumarate reductase flavoprotein, catalytic domain"/>
    <property type="match status" value="1"/>
</dbReference>
<keyword evidence="7" id="KW-1185">Reference proteome</keyword>
<keyword evidence="2" id="KW-0285">Flavoprotein</keyword>
<sequence>MGHAQPDYDVAVVGSGAAGLCAALEAAARGATVLLIESQPELGGSTMLSGGIVMAADTSVQRAAGISDSAEALWHDYTYFNQSAVEPGIARHLAYNSGPAVEWLIEHGVRFVRELVYAADEPVPRSHVPTRGGAGIVKALVSAIKERPGVDIAVGQRISRLVTDGHRVIGVAAGDDVINAGAVVIATGGFGANKSLWSAHMPSLTQAGAMGWYVGGAGAQGDAFRFAAQVGAEIVGNDRGLIVPTPGFFTNLEVYFPGWLMMVDRTGQRRVDESASYSIMELAFKRFGPLYAIFDETAKRAAATGVPPEYKQAVPGMEAATSSNWVEPVIDEMVGRGKVSRAETLGRLADSLSVHVAGLENAVARYNDFARCGEDVDFRKGARFLRPIAAPPFYGCELRLGILALTAVGPRIDADARVVGQGGVRIPGLFAAGECAGGVLGGVYMGSGNSMANCVVFGRTAGAGAAQEAIAGRRGTS</sequence>
<keyword evidence="4" id="KW-0560">Oxidoreductase</keyword>
<evidence type="ECO:0000256" key="3">
    <source>
        <dbReference type="ARBA" id="ARBA00022827"/>
    </source>
</evidence>